<dbReference type="Pfam" id="PF00019">
    <property type="entry name" value="TGF_beta"/>
    <property type="match status" value="1"/>
</dbReference>
<feature type="signal peptide" evidence="8">
    <location>
        <begin position="1"/>
        <end position="23"/>
    </location>
</feature>
<evidence type="ECO:0000256" key="2">
    <source>
        <dbReference type="ARBA" id="ARBA00006656"/>
    </source>
</evidence>
<feature type="chain" id="PRO_5045278352" description="TGF-beta family profile domain-containing protein" evidence="8">
    <location>
        <begin position="24"/>
        <end position="518"/>
    </location>
</feature>
<evidence type="ECO:0000256" key="1">
    <source>
        <dbReference type="ARBA" id="ARBA00004613"/>
    </source>
</evidence>
<dbReference type="InterPro" id="IPR017948">
    <property type="entry name" value="TGFb_CS"/>
</dbReference>
<gene>
    <name evidence="10" type="ORF">CVLEPA_LOCUS8235</name>
</gene>
<sequence length="518" mass="59670">MEYPKKVCLLLSCLLWLIPVFYAITTENGFPDSLQRHTGNVKKFFGAGLKSRKNLQQILDLNQSKDQRRPHQRPSFNPTPTSNKQDHHDDEISTEFTPGYPYSDIRSTSFGMESIPSLMLDMMKKNEVELAKLPGRCHFPGHGGNIVRNLKNKGDVIYTSQHTTITELQFNFNDAFQNNEKALSAIIYVTTQLSSSHQKHKWTAWRSKFQFSIHWMKRQSWIRMMKILEGSEDDSHFSYNHQINQVEEANMMARLEEHIGSPVASRNISFISQHVDKQTTEPLVVTKMIPYWRKESLRHRIRRDAISRAVLIIQEEEEEMFTQSTEDFGHQKSFGRCQDPFPPQLILVSIDRTQCPDQKEAQNDVEQSEDSQKPTQQVPIVNNRLFSENINTQQLAGTKSNATQHNRSIRAVRSNVCQRLSMWVDFEDLGWDDWIIAPRAFQAYRCAGECPFPLGSSLNGTNHAMLMTMMNSVDPMDSPRPCCVPTKLSSVTLLYLDNADNVVLRQYEDMVIESCGCR</sequence>
<keyword evidence="5" id="KW-1015">Disulfide bond</keyword>
<protein>
    <recommendedName>
        <fullName evidence="9">TGF-beta family profile domain-containing protein</fullName>
    </recommendedName>
</protein>
<comment type="similarity">
    <text evidence="2 6">Belongs to the TGF-beta family.</text>
</comment>
<keyword evidence="11" id="KW-1185">Reference proteome</keyword>
<evidence type="ECO:0000256" key="3">
    <source>
        <dbReference type="ARBA" id="ARBA00022525"/>
    </source>
</evidence>
<evidence type="ECO:0000256" key="7">
    <source>
        <dbReference type="SAM" id="MobiDB-lite"/>
    </source>
</evidence>
<evidence type="ECO:0000256" key="5">
    <source>
        <dbReference type="ARBA" id="ARBA00023157"/>
    </source>
</evidence>
<dbReference type="InterPro" id="IPR015615">
    <property type="entry name" value="TGF-beta-rel"/>
</dbReference>
<dbReference type="PANTHER" id="PTHR11848:SF302">
    <property type="entry name" value="TGF-BETA FAMILY PROFILE DOMAIN-CONTAINING PROTEIN"/>
    <property type="match status" value="1"/>
</dbReference>
<comment type="caution">
    <text evidence="10">The sequence shown here is derived from an EMBL/GenBank/DDBJ whole genome shotgun (WGS) entry which is preliminary data.</text>
</comment>
<evidence type="ECO:0000256" key="6">
    <source>
        <dbReference type="RuleBase" id="RU000354"/>
    </source>
</evidence>
<feature type="region of interest" description="Disordered" evidence="7">
    <location>
        <begin position="357"/>
        <end position="379"/>
    </location>
</feature>
<accession>A0ABP0FIU6</accession>
<name>A0ABP0FIU6_CLALP</name>
<keyword evidence="3" id="KW-0964">Secreted</keyword>
<dbReference type="PANTHER" id="PTHR11848">
    <property type="entry name" value="TGF-BETA FAMILY"/>
    <property type="match status" value="1"/>
</dbReference>
<dbReference type="EMBL" id="CAWYQH010000046">
    <property type="protein sequence ID" value="CAK8678307.1"/>
    <property type="molecule type" value="Genomic_DNA"/>
</dbReference>
<feature type="compositionally biased region" description="Polar residues" evidence="7">
    <location>
        <begin position="74"/>
        <end position="83"/>
    </location>
</feature>
<feature type="domain" description="TGF-beta family profile" evidence="9">
    <location>
        <begin position="407"/>
        <end position="518"/>
    </location>
</feature>
<feature type="region of interest" description="Disordered" evidence="7">
    <location>
        <begin position="62"/>
        <end position="100"/>
    </location>
</feature>
<dbReference type="Gene3D" id="2.10.90.10">
    <property type="entry name" value="Cystine-knot cytokines"/>
    <property type="match status" value="1"/>
</dbReference>
<keyword evidence="4 6" id="KW-0339">Growth factor</keyword>
<dbReference type="InterPro" id="IPR001839">
    <property type="entry name" value="TGF-b_C"/>
</dbReference>
<dbReference type="PROSITE" id="PS00250">
    <property type="entry name" value="TGF_BETA_1"/>
    <property type="match status" value="1"/>
</dbReference>
<comment type="subcellular location">
    <subcellularLocation>
        <location evidence="1">Secreted</location>
    </subcellularLocation>
</comment>
<dbReference type="SMART" id="SM00204">
    <property type="entry name" value="TGFB"/>
    <property type="match status" value="1"/>
</dbReference>
<evidence type="ECO:0000256" key="8">
    <source>
        <dbReference type="SAM" id="SignalP"/>
    </source>
</evidence>
<dbReference type="SUPFAM" id="SSF57501">
    <property type="entry name" value="Cystine-knot cytokines"/>
    <property type="match status" value="1"/>
</dbReference>
<evidence type="ECO:0000256" key="4">
    <source>
        <dbReference type="ARBA" id="ARBA00023030"/>
    </source>
</evidence>
<evidence type="ECO:0000259" key="9">
    <source>
        <dbReference type="PROSITE" id="PS51362"/>
    </source>
</evidence>
<dbReference type="PROSITE" id="PS51362">
    <property type="entry name" value="TGF_BETA_2"/>
    <property type="match status" value="1"/>
</dbReference>
<organism evidence="10 11">
    <name type="scientific">Clavelina lepadiformis</name>
    <name type="common">Light-bulb sea squirt</name>
    <name type="synonym">Ascidia lepadiformis</name>
    <dbReference type="NCBI Taxonomy" id="159417"/>
    <lineage>
        <taxon>Eukaryota</taxon>
        <taxon>Metazoa</taxon>
        <taxon>Chordata</taxon>
        <taxon>Tunicata</taxon>
        <taxon>Ascidiacea</taxon>
        <taxon>Aplousobranchia</taxon>
        <taxon>Clavelinidae</taxon>
        <taxon>Clavelina</taxon>
    </lineage>
</organism>
<evidence type="ECO:0000313" key="11">
    <source>
        <dbReference type="Proteomes" id="UP001642483"/>
    </source>
</evidence>
<evidence type="ECO:0000313" key="10">
    <source>
        <dbReference type="EMBL" id="CAK8678307.1"/>
    </source>
</evidence>
<reference evidence="10 11" key="1">
    <citation type="submission" date="2024-02" db="EMBL/GenBank/DDBJ databases">
        <authorList>
            <person name="Daric V."/>
            <person name="Darras S."/>
        </authorList>
    </citation>
    <scope>NUCLEOTIDE SEQUENCE [LARGE SCALE GENOMIC DNA]</scope>
</reference>
<dbReference type="InterPro" id="IPR029034">
    <property type="entry name" value="Cystine-knot_cytokine"/>
</dbReference>
<dbReference type="Proteomes" id="UP001642483">
    <property type="component" value="Unassembled WGS sequence"/>
</dbReference>
<proteinExistence type="inferred from homology"/>
<keyword evidence="8" id="KW-0732">Signal</keyword>